<dbReference type="STRING" id="933852.A0A0C2WBB3"/>
<dbReference type="Proteomes" id="UP000054097">
    <property type="component" value="Unassembled WGS sequence"/>
</dbReference>
<keyword evidence="6" id="KW-1185">Reference proteome</keyword>
<evidence type="ECO:0000259" key="4">
    <source>
        <dbReference type="Pfam" id="PF22624"/>
    </source>
</evidence>
<dbReference type="GO" id="GO:0019878">
    <property type="term" value="P:lysine biosynthetic process via aminoadipic acid"/>
    <property type="evidence" value="ECO:0007669"/>
    <property type="project" value="TreeGrafter"/>
</dbReference>
<dbReference type="InterPro" id="IPR008278">
    <property type="entry name" value="4-PPantetheinyl_Trfase_dom"/>
</dbReference>
<evidence type="ECO:0000256" key="2">
    <source>
        <dbReference type="ARBA" id="ARBA00022679"/>
    </source>
</evidence>
<dbReference type="AlphaFoldDB" id="A0A0C2WBB3"/>
<dbReference type="GO" id="GO:0000287">
    <property type="term" value="F:magnesium ion binding"/>
    <property type="evidence" value="ECO:0007669"/>
    <property type="project" value="InterPro"/>
</dbReference>
<dbReference type="Pfam" id="PF22624">
    <property type="entry name" value="AASDHPPT_N"/>
    <property type="match status" value="1"/>
</dbReference>
<dbReference type="PANTHER" id="PTHR12215">
    <property type="entry name" value="PHOSPHOPANTETHEINE TRANSFERASE"/>
    <property type="match status" value="1"/>
</dbReference>
<reference evidence="5 6" key="1">
    <citation type="submission" date="2014-04" db="EMBL/GenBank/DDBJ databases">
        <authorList>
            <consortium name="DOE Joint Genome Institute"/>
            <person name="Kuo A."/>
            <person name="Zuccaro A."/>
            <person name="Kohler A."/>
            <person name="Nagy L.G."/>
            <person name="Floudas D."/>
            <person name="Copeland A."/>
            <person name="Barry K.W."/>
            <person name="Cichocki N."/>
            <person name="Veneault-Fourrey C."/>
            <person name="LaButti K."/>
            <person name="Lindquist E.A."/>
            <person name="Lipzen A."/>
            <person name="Lundell T."/>
            <person name="Morin E."/>
            <person name="Murat C."/>
            <person name="Sun H."/>
            <person name="Tunlid A."/>
            <person name="Henrissat B."/>
            <person name="Grigoriev I.V."/>
            <person name="Hibbett D.S."/>
            <person name="Martin F."/>
            <person name="Nordberg H.P."/>
            <person name="Cantor M.N."/>
            <person name="Hua S.X."/>
        </authorList>
    </citation>
    <scope>NUCLEOTIDE SEQUENCE [LARGE SCALE GENOMIC DNA]</scope>
    <source>
        <strain evidence="5 6">MAFF 305830</strain>
    </source>
</reference>
<dbReference type="Gene3D" id="3.90.470.20">
    <property type="entry name" value="4'-phosphopantetheinyl transferase domain"/>
    <property type="match status" value="1"/>
</dbReference>
<evidence type="ECO:0000256" key="1">
    <source>
        <dbReference type="ARBA" id="ARBA00013172"/>
    </source>
</evidence>
<dbReference type="SUPFAM" id="SSF56214">
    <property type="entry name" value="4'-phosphopantetheinyl transferase"/>
    <property type="match status" value="2"/>
</dbReference>
<organism evidence="5 6">
    <name type="scientific">Serendipita vermifera MAFF 305830</name>
    <dbReference type="NCBI Taxonomy" id="933852"/>
    <lineage>
        <taxon>Eukaryota</taxon>
        <taxon>Fungi</taxon>
        <taxon>Dikarya</taxon>
        <taxon>Basidiomycota</taxon>
        <taxon>Agaricomycotina</taxon>
        <taxon>Agaricomycetes</taxon>
        <taxon>Sebacinales</taxon>
        <taxon>Serendipitaceae</taxon>
        <taxon>Serendipita</taxon>
    </lineage>
</organism>
<evidence type="ECO:0000313" key="6">
    <source>
        <dbReference type="Proteomes" id="UP000054097"/>
    </source>
</evidence>
<dbReference type="InterPro" id="IPR037143">
    <property type="entry name" value="4-PPantetheinyl_Trfase_dom_sf"/>
</dbReference>
<dbReference type="InterPro" id="IPR055066">
    <property type="entry name" value="AASDHPPT_N"/>
</dbReference>
<feature type="domain" description="4'-phosphopantetheinyl transferase" evidence="3">
    <location>
        <begin position="125"/>
        <end position="203"/>
    </location>
</feature>
<evidence type="ECO:0000259" key="3">
    <source>
        <dbReference type="Pfam" id="PF01648"/>
    </source>
</evidence>
<reference evidence="6" key="2">
    <citation type="submission" date="2015-01" db="EMBL/GenBank/DDBJ databases">
        <title>Evolutionary Origins and Diversification of the Mycorrhizal Mutualists.</title>
        <authorList>
            <consortium name="DOE Joint Genome Institute"/>
            <consortium name="Mycorrhizal Genomics Consortium"/>
            <person name="Kohler A."/>
            <person name="Kuo A."/>
            <person name="Nagy L.G."/>
            <person name="Floudas D."/>
            <person name="Copeland A."/>
            <person name="Barry K.W."/>
            <person name="Cichocki N."/>
            <person name="Veneault-Fourrey C."/>
            <person name="LaButti K."/>
            <person name="Lindquist E.A."/>
            <person name="Lipzen A."/>
            <person name="Lundell T."/>
            <person name="Morin E."/>
            <person name="Murat C."/>
            <person name="Riley R."/>
            <person name="Ohm R."/>
            <person name="Sun H."/>
            <person name="Tunlid A."/>
            <person name="Henrissat B."/>
            <person name="Grigoriev I.V."/>
            <person name="Hibbett D.S."/>
            <person name="Martin F."/>
        </authorList>
    </citation>
    <scope>NUCLEOTIDE SEQUENCE [LARGE SCALE GENOMIC DNA]</scope>
    <source>
        <strain evidence="6">MAFF 305830</strain>
    </source>
</reference>
<name>A0A0C2WBB3_SERVB</name>
<dbReference type="GO" id="GO:0008897">
    <property type="term" value="F:holo-[acyl-carrier-protein] synthase activity"/>
    <property type="evidence" value="ECO:0007669"/>
    <property type="project" value="UniProtKB-EC"/>
</dbReference>
<keyword evidence="2" id="KW-0808">Transferase</keyword>
<sequence length="275" mass="31009">MDHDHVVLYLVQCDYTSLENAQYEQVLSLFDIATQERAKRFFHRADAWRFLVGRLLRSVAIQGILKDRTPGSSSNLLLFKETQSGKPYLDSPLPSPALGFNLSHDANAVLLVLREKEDLSLARDIGVDVMRVAIPDGETLLSFIESISITLTTSELDHLRTLASQSDMEASCALFKLWTIKEAYTKALGLGLGFDMKRIQYNFETNVLQVDGSPLVHWRVRSFRFGVESEPTHTHVGAVCYRLDEEETGGLVVSETLTAVRMEIKQLITKMEQMI</sequence>
<dbReference type="PANTHER" id="PTHR12215:SF10">
    <property type="entry name" value="L-AMINOADIPATE-SEMIALDEHYDE DEHYDROGENASE-PHOSPHOPANTETHEINYL TRANSFERASE"/>
    <property type="match status" value="1"/>
</dbReference>
<dbReference type="EMBL" id="KN824333">
    <property type="protein sequence ID" value="KIM23698.1"/>
    <property type="molecule type" value="Genomic_DNA"/>
</dbReference>
<accession>A0A0C2WBB3</accession>
<evidence type="ECO:0000313" key="5">
    <source>
        <dbReference type="EMBL" id="KIM23698.1"/>
    </source>
</evidence>
<dbReference type="Pfam" id="PF01648">
    <property type="entry name" value="ACPS"/>
    <property type="match status" value="1"/>
</dbReference>
<dbReference type="OrthoDB" id="26719at2759"/>
<feature type="domain" description="4'-phosphopantetheinyl transferase N-terminal" evidence="4">
    <location>
        <begin position="20"/>
        <end position="112"/>
    </location>
</feature>
<dbReference type="HOGENOM" id="CLU_057011_3_1_1"/>
<protein>
    <recommendedName>
        <fullName evidence="1">holo-[acyl-carrier-protein] synthase</fullName>
        <ecNumber evidence="1">2.7.8.7</ecNumber>
    </recommendedName>
</protein>
<dbReference type="GO" id="GO:0005829">
    <property type="term" value="C:cytosol"/>
    <property type="evidence" value="ECO:0007669"/>
    <property type="project" value="TreeGrafter"/>
</dbReference>
<proteinExistence type="predicted"/>
<dbReference type="InterPro" id="IPR050559">
    <property type="entry name" value="P-Pant_transferase_sf"/>
</dbReference>
<dbReference type="EC" id="2.7.8.7" evidence="1"/>
<gene>
    <name evidence="5" type="ORF">M408DRAFT_77017</name>
</gene>